<reference evidence="16 17" key="1">
    <citation type="submission" date="2020-07" db="EMBL/GenBank/DDBJ databases">
        <title>Transfer of Campylobacter canadensis to the novel genus Avispirillum gen. nov., that also includes two novel species recovered from migratory waterfowl: Avispirillum anseris sp. nov. and Avispirillum brantae sp. nov.</title>
        <authorList>
            <person name="Miller W.G."/>
            <person name="Chapman M.H."/>
            <person name="Yee E."/>
            <person name="Inglis G.D."/>
        </authorList>
    </citation>
    <scope>NUCLEOTIDE SEQUENCE [LARGE SCALE GENOMIC DNA]</scope>
    <source>
        <strain evidence="16 17">L283</strain>
    </source>
</reference>
<accession>A0ABS7WTK1</accession>
<dbReference type="NCBIfam" id="NF004978">
    <property type="entry name" value="PRK06354.1"/>
    <property type="match status" value="1"/>
</dbReference>
<dbReference type="SUPFAM" id="SSF51621">
    <property type="entry name" value="Phosphoenolpyruvate/pyruvate domain"/>
    <property type="match status" value="1"/>
</dbReference>
<evidence type="ECO:0000256" key="9">
    <source>
        <dbReference type="ARBA" id="ARBA00022842"/>
    </source>
</evidence>
<keyword evidence="11 16" id="KW-0670">Pyruvate</keyword>
<dbReference type="Gene3D" id="3.20.20.60">
    <property type="entry name" value="Phosphoenolpyruvate-binding domains"/>
    <property type="match status" value="1"/>
</dbReference>
<dbReference type="GO" id="GO:0016301">
    <property type="term" value="F:kinase activity"/>
    <property type="evidence" value="ECO:0007669"/>
    <property type="project" value="UniProtKB-KW"/>
</dbReference>
<evidence type="ECO:0000256" key="12">
    <source>
        <dbReference type="NCBIfam" id="TIGR01064"/>
    </source>
</evidence>
<feature type="domain" description="Pyruvate kinase barrel" evidence="14">
    <location>
        <begin position="1"/>
        <end position="322"/>
    </location>
</feature>
<gene>
    <name evidence="16" type="primary">pyk</name>
    <name evidence="16" type="ORF">AVCANL283_05930</name>
</gene>
<keyword evidence="5" id="KW-0479">Metal-binding</keyword>
<name>A0ABS7WTK1_9BACT</name>
<evidence type="ECO:0000256" key="11">
    <source>
        <dbReference type="ARBA" id="ARBA00023317"/>
    </source>
</evidence>
<dbReference type="InterPro" id="IPR015806">
    <property type="entry name" value="Pyrv_Knase_insert_dom_sf"/>
</dbReference>
<evidence type="ECO:0000259" key="15">
    <source>
        <dbReference type="Pfam" id="PF02887"/>
    </source>
</evidence>
<dbReference type="PANTHER" id="PTHR11817">
    <property type="entry name" value="PYRUVATE KINASE"/>
    <property type="match status" value="1"/>
</dbReference>
<dbReference type="InterPro" id="IPR015813">
    <property type="entry name" value="Pyrv/PenolPyrv_kinase-like_dom"/>
</dbReference>
<keyword evidence="9 13" id="KW-0460">Magnesium</keyword>
<dbReference type="InterPro" id="IPR015793">
    <property type="entry name" value="Pyrv_Knase_brl"/>
</dbReference>
<comment type="pathway">
    <text evidence="1 13">Carbohydrate degradation; glycolysis; pyruvate from D-glyceraldehyde 3-phosphate: step 5/5.</text>
</comment>
<dbReference type="Gene3D" id="3.40.1380.20">
    <property type="entry name" value="Pyruvate kinase, C-terminal domain"/>
    <property type="match status" value="1"/>
</dbReference>
<evidence type="ECO:0000259" key="14">
    <source>
        <dbReference type="Pfam" id="PF00224"/>
    </source>
</evidence>
<feature type="domain" description="Pyruvate kinase C-terminal" evidence="15">
    <location>
        <begin position="350"/>
        <end position="464"/>
    </location>
</feature>
<dbReference type="NCBIfam" id="NF004491">
    <property type="entry name" value="PRK05826.1"/>
    <property type="match status" value="1"/>
</dbReference>
<keyword evidence="10 13" id="KW-0324">Glycolysis</keyword>
<dbReference type="SUPFAM" id="SSF52935">
    <property type="entry name" value="PK C-terminal domain-like"/>
    <property type="match status" value="1"/>
</dbReference>
<dbReference type="NCBIfam" id="TIGR01064">
    <property type="entry name" value="pyruv_kin"/>
    <property type="match status" value="1"/>
</dbReference>
<evidence type="ECO:0000256" key="8">
    <source>
        <dbReference type="ARBA" id="ARBA00022840"/>
    </source>
</evidence>
<sequence length="477" mass="53259">MKKTKIIATLGPASENKIKELILAGVNVFRLNFSHGTRDYHLKNLQNVRKISKELGKNIGVLQDISGPKIRVLELPEPFLLKKDDRLDIYKSTINAQQISNNHYKVSTNYNEILSLVKNGEFIFLCDGSIKIEVVNTNDEFIECKVHNEGKLSSNKGINFPNTKINIDVLTQKDKDDLLWGMQNEVDFVAISFVQNAYDIKNAKEILKDSNISIFAKIEKFDAVENIDEILNVSDGIMVARGDLGIEVPFFKVPNIQKELIKKANEISKPVITATQMLFSLTNSKSATRAEISDVANAVLDGTDAVMLSEESAVGIDPVNAVNIMSATIIEVEKAYKYNNYEHIKKDMTDTIAASSVHLANDIQADALICLTSSGASVKKIARYRPKTKIITMSHCEKTLKQLSINWGIDTVLMVDKANSLHELLHNCVRQGIKNNILNINQKYVVTAGYPVGKTGSTNLIRILENEQIEYYLNLQS</sequence>
<dbReference type="Pfam" id="PF00224">
    <property type="entry name" value="PK"/>
    <property type="match status" value="1"/>
</dbReference>
<evidence type="ECO:0000256" key="3">
    <source>
        <dbReference type="ARBA" id="ARBA00012142"/>
    </source>
</evidence>
<evidence type="ECO:0000256" key="2">
    <source>
        <dbReference type="ARBA" id="ARBA00008663"/>
    </source>
</evidence>
<comment type="catalytic activity">
    <reaction evidence="13">
        <text>pyruvate + ATP = phosphoenolpyruvate + ADP + H(+)</text>
        <dbReference type="Rhea" id="RHEA:18157"/>
        <dbReference type="ChEBI" id="CHEBI:15361"/>
        <dbReference type="ChEBI" id="CHEBI:15378"/>
        <dbReference type="ChEBI" id="CHEBI:30616"/>
        <dbReference type="ChEBI" id="CHEBI:58702"/>
        <dbReference type="ChEBI" id="CHEBI:456216"/>
        <dbReference type="EC" id="2.7.1.40"/>
    </reaction>
</comment>
<dbReference type="RefSeq" id="WP_172234050.1">
    <property type="nucleotide sequence ID" value="NZ_CP035946.1"/>
</dbReference>
<evidence type="ECO:0000313" key="16">
    <source>
        <dbReference type="EMBL" id="MBZ7987637.1"/>
    </source>
</evidence>
<comment type="caution">
    <text evidence="16">The sequence shown here is derived from an EMBL/GenBank/DDBJ whole genome shotgun (WGS) entry which is preliminary data.</text>
</comment>
<dbReference type="Gene3D" id="2.40.33.10">
    <property type="entry name" value="PK beta-barrel domain-like"/>
    <property type="match status" value="1"/>
</dbReference>
<keyword evidence="8" id="KW-0067">ATP-binding</keyword>
<dbReference type="EMBL" id="JACGBB010000012">
    <property type="protein sequence ID" value="MBZ7987637.1"/>
    <property type="molecule type" value="Genomic_DNA"/>
</dbReference>
<dbReference type="InterPro" id="IPR036918">
    <property type="entry name" value="Pyrv_Knase_C_sf"/>
</dbReference>
<dbReference type="Proteomes" id="UP000786183">
    <property type="component" value="Unassembled WGS sequence"/>
</dbReference>
<dbReference type="InterPro" id="IPR001697">
    <property type="entry name" value="Pyr_Knase"/>
</dbReference>
<dbReference type="Pfam" id="PF02887">
    <property type="entry name" value="PK_C"/>
    <property type="match status" value="1"/>
</dbReference>
<dbReference type="EC" id="2.7.1.40" evidence="3 12"/>
<evidence type="ECO:0000256" key="1">
    <source>
        <dbReference type="ARBA" id="ARBA00004997"/>
    </source>
</evidence>
<keyword evidence="7 13" id="KW-0418">Kinase</keyword>
<dbReference type="GO" id="GO:0004743">
    <property type="term" value="F:pyruvate kinase activity"/>
    <property type="evidence" value="ECO:0007669"/>
    <property type="project" value="UniProtKB-EC"/>
</dbReference>
<proteinExistence type="inferred from homology"/>
<dbReference type="PRINTS" id="PR01050">
    <property type="entry name" value="PYRUVTKNASE"/>
</dbReference>
<dbReference type="InterPro" id="IPR015795">
    <property type="entry name" value="Pyrv_Knase_C"/>
</dbReference>
<organism evidence="16 17">
    <name type="scientific">Campylobacter canadensis</name>
    <dbReference type="NCBI Taxonomy" id="449520"/>
    <lineage>
        <taxon>Bacteria</taxon>
        <taxon>Pseudomonadati</taxon>
        <taxon>Campylobacterota</taxon>
        <taxon>Epsilonproteobacteria</taxon>
        <taxon>Campylobacterales</taxon>
        <taxon>Campylobacteraceae</taxon>
        <taxon>Campylobacter</taxon>
    </lineage>
</organism>
<evidence type="ECO:0000256" key="6">
    <source>
        <dbReference type="ARBA" id="ARBA00022741"/>
    </source>
</evidence>
<evidence type="ECO:0000256" key="10">
    <source>
        <dbReference type="ARBA" id="ARBA00023152"/>
    </source>
</evidence>
<evidence type="ECO:0000256" key="5">
    <source>
        <dbReference type="ARBA" id="ARBA00022723"/>
    </source>
</evidence>
<keyword evidence="4 13" id="KW-0808">Transferase</keyword>
<dbReference type="InterPro" id="IPR011037">
    <property type="entry name" value="Pyrv_Knase-like_insert_dom_sf"/>
</dbReference>
<keyword evidence="6" id="KW-0547">Nucleotide-binding</keyword>
<evidence type="ECO:0000313" key="17">
    <source>
        <dbReference type="Proteomes" id="UP000786183"/>
    </source>
</evidence>
<evidence type="ECO:0000256" key="7">
    <source>
        <dbReference type="ARBA" id="ARBA00022777"/>
    </source>
</evidence>
<comment type="similarity">
    <text evidence="2 13">Belongs to the pyruvate kinase family.</text>
</comment>
<keyword evidence="17" id="KW-1185">Reference proteome</keyword>
<dbReference type="InterPro" id="IPR040442">
    <property type="entry name" value="Pyrv_kinase-like_dom_sf"/>
</dbReference>
<evidence type="ECO:0000256" key="4">
    <source>
        <dbReference type="ARBA" id="ARBA00022679"/>
    </source>
</evidence>
<dbReference type="SUPFAM" id="SSF50800">
    <property type="entry name" value="PK beta-barrel domain-like"/>
    <property type="match status" value="1"/>
</dbReference>
<protein>
    <recommendedName>
        <fullName evidence="3 12">Pyruvate kinase</fullName>
        <ecNumber evidence="3 12">2.7.1.40</ecNumber>
    </recommendedName>
</protein>
<evidence type="ECO:0000256" key="13">
    <source>
        <dbReference type="RuleBase" id="RU000504"/>
    </source>
</evidence>